<evidence type="ECO:0000313" key="3">
    <source>
        <dbReference type="EMBL" id="CAD9451488.1"/>
    </source>
</evidence>
<sequence>MREVRGAKAKLDCATTTLDITRRDLEGAKDKVRSLNDTQDMSSAVQMKLLKQLEETSTFANRTAEGLKETNSLVLPNLKLDATLPRGTTGFGTCDSRAATARETRRPTPTFNKERPVMDYSRQAQAGM</sequence>
<evidence type="ECO:0000256" key="1">
    <source>
        <dbReference type="SAM" id="Coils"/>
    </source>
</evidence>
<accession>A0A7S2DDV5</accession>
<name>A0A7S2DDV5_9DINO</name>
<reference evidence="3" key="1">
    <citation type="submission" date="2021-01" db="EMBL/GenBank/DDBJ databases">
        <authorList>
            <person name="Corre E."/>
            <person name="Pelletier E."/>
            <person name="Niang G."/>
            <person name="Scheremetjew M."/>
            <person name="Finn R."/>
            <person name="Kale V."/>
            <person name="Holt S."/>
            <person name="Cochrane G."/>
            <person name="Meng A."/>
            <person name="Brown T."/>
            <person name="Cohen L."/>
        </authorList>
    </citation>
    <scope>NUCLEOTIDE SEQUENCE</scope>
    <source>
        <strain evidence="3">CCMP2222</strain>
    </source>
</reference>
<feature type="compositionally biased region" description="Basic and acidic residues" evidence="2">
    <location>
        <begin position="100"/>
        <end position="117"/>
    </location>
</feature>
<evidence type="ECO:0000256" key="2">
    <source>
        <dbReference type="SAM" id="MobiDB-lite"/>
    </source>
</evidence>
<organism evidence="3">
    <name type="scientific">Alexandrium andersonii</name>
    <dbReference type="NCBI Taxonomy" id="327968"/>
    <lineage>
        <taxon>Eukaryota</taxon>
        <taxon>Sar</taxon>
        <taxon>Alveolata</taxon>
        <taxon>Dinophyceae</taxon>
        <taxon>Gonyaulacales</taxon>
        <taxon>Pyrocystaceae</taxon>
        <taxon>Alexandrium</taxon>
    </lineage>
</organism>
<feature type="region of interest" description="Disordered" evidence="2">
    <location>
        <begin position="85"/>
        <end position="128"/>
    </location>
</feature>
<feature type="coiled-coil region" evidence="1">
    <location>
        <begin position="18"/>
        <end position="70"/>
    </location>
</feature>
<keyword evidence="1" id="KW-0175">Coiled coil</keyword>
<protein>
    <submittedName>
        <fullName evidence="3">Uncharacterized protein</fullName>
    </submittedName>
</protein>
<proteinExistence type="predicted"/>
<dbReference type="AlphaFoldDB" id="A0A7S2DDV5"/>
<gene>
    <name evidence="3" type="ORF">AAND1436_LOCUS24847</name>
</gene>
<dbReference type="EMBL" id="HBGQ01051111">
    <property type="protein sequence ID" value="CAD9451488.1"/>
    <property type="molecule type" value="Transcribed_RNA"/>
</dbReference>